<organism evidence="2">
    <name type="scientific">marine sediment metagenome</name>
    <dbReference type="NCBI Taxonomy" id="412755"/>
    <lineage>
        <taxon>unclassified sequences</taxon>
        <taxon>metagenomes</taxon>
        <taxon>ecological metagenomes</taxon>
    </lineage>
</organism>
<name>X0SLU0_9ZZZZ</name>
<feature type="non-terminal residue" evidence="2">
    <location>
        <position position="190"/>
    </location>
</feature>
<dbReference type="GO" id="GO:0006171">
    <property type="term" value="P:cAMP biosynthetic process"/>
    <property type="evidence" value="ECO:0007669"/>
    <property type="project" value="TreeGrafter"/>
</dbReference>
<dbReference type="PANTHER" id="PTHR43081">
    <property type="entry name" value="ADENYLATE CYCLASE, TERMINAL-DIFFERENTIATION SPECIFIC-RELATED"/>
    <property type="match status" value="1"/>
</dbReference>
<evidence type="ECO:0000259" key="1">
    <source>
        <dbReference type="PROSITE" id="PS50125"/>
    </source>
</evidence>
<accession>X0SLU0</accession>
<sequence>MAQEGFKRKLTAILSADAEGYSRLMGEDEEATVRTLTDYREVMGTLIQQHNGKVLDSPGDNLLAEFDSVVDAVQCAVAVQKEINARNTELPENRKMQFRIGINLGDVIQEEERIYGDGVNIAARLEGLANPGGICISKTAFDQIESKLPYGYEFLGDQPVKNIAKPVGAYRVLMEPRVTVAGEPEKDKPP</sequence>
<dbReference type="GO" id="GO:0035556">
    <property type="term" value="P:intracellular signal transduction"/>
    <property type="evidence" value="ECO:0007669"/>
    <property type="project" value="InterPro"/>
</dbReference>
<gene>
    <name evidence="2" type="ORF">S01H1_18601</name>
</gene>
<feature type="domain" description="Guanylate cyclase" evidence="1">
    <location>
        <begin position="12"/>
        <end position="126"/>
    </location>
</feature>
<dbReference type="InterPro" id="IPR029787">
    <property type="entry name" value="Nucleotide_cyclase"/>
</dbReference>
<dbReference type="InterPro" id="IPR050697">
    <property type="entry name" value="Adenylyl/Guanylyl_Cyclase_3/4"/>
</dbReference>
<dbReference type="PROSITE" id="PS50125">
    <property type="entry name" value="GUANYLATE_CYCLASE_2"/>
    <property type="match status" value="1"/>
</dbReference>
<dbReference type="AlphaFoldDB" id="X0SLU0"/>
<proteinExistence type="predicted"/>
<comment type="caution">
    <text evidence="2">The sequence shown here is derived from an EMBL/GenBank/DDBJ whole genome shotgun (WGS) entry which is preliminary data.</text>
</comment>
<dbReference type="PANTHER" id="PTHR43081:SF19">
    <property type="entry name" value="PH-SENSITIVE ADENYLATE CYCLASE RV1264"/>
    <property type="match status" value="1"/>
</dbReference>
<evidence type="ECO:0000313" key="2">
    <source>
        <dbReference type="EMBL" id="GAF81969.1"/>
    </source>
</evidence>
<dbReference type="InterPro" id="IPR001054">
    <property type="entry name" value="A/G_cyclase"/>
</dbReference>
<protein>
    <recommendedName>
        <fullName evidence="1">Guanylate cyclase domain-containing protein</fullName>
    </recommendedName>
</protein>
<dbReference type="Pfam" id="PF00211">
    <property type="entry name" value="Guanylate_cyc"/>
    <property type="match status" value="1"/>
</dbReference>
<dbReference type="Gene3D" id="3.30.70.1230">
    <property type="entry name" value="Nucleotide cyclase"/>
    <property type="match status" value="1"/>
</dbReference>
<dbReference type="SUPFAM" id="SSF55073">
    <property type="entry name" value="Nucleotide cyclase"/>
    <property type="match status" value="1"/>
</dbReference>
<reference evidence="2" key="1">
    <citation type="journal article" date="2014" name="Front. Microbiol.">
        <title>High frequency of phylogenetically diverse reductive dehalogenase-homologous genes in deep subseafloor sedimentary metagenomes.</title>
        <authorList>
            <person name="Kawai M."/>
            <person name="Futagami T."/>
            <person name="Toyoda A."/>
            <person name="Takaki Y."/>
            <person name="Nishi S."/>
            <person name="Hori S."/>
            <person name="Arai W."/>
            <person name="Tsubouchi T."/>
            <person name="Morono Y."/>
            <person name="Uchiyama I."/>
            <person name="Ito T."/>
            <person name="Fujiyama A."/>
            <person name="Inagaki F."/>
            <person name="Takami H."/>
        </authorList>
    </citation>
    <scope>NUCLEOTIDE SEQUENCE</scope>
    <source>
        <strain evidence="2">Expedition CK06-06</strain>
    </source>
</reference>
<dbReference type="EMBL" id="BARS01009958">
    <property type="protein sequence ID" value="GAF81969.1"/>
    <property type="molecule type" value="Genomic_DNA"/>
</dbReference>
<dbReference type="CDD" id="cd07302">
    <property type="entry name" value="CHD"/>
    <property type="match status" value="1"/>
</dbReference>